<sequence length="253" mass="28243">MTLSAQLDAFAVELPVAFDPRWNRIPGITVDGATITVDPEKYFFRFENSTWLLCDWNLVASQLLGTEESAETAVEQLALEFVQEHGFSTSDAGRVLATAWEVYSYLFREEHLPTLGLPQITADHLRMLREAATFMALNKVELDGHISNVGPCWFFPAATSVVYELDEEEGGMLDEVYHGTGFRQALFNEYRRIESIKAHAALGGRLVHGCQSVPNQSGGACVPYGASMQTFRTELTSFREEWLAKVYACRTAS</sequence>
<organism evidence="1 2">
    <name type="scientific">Microbispora hainanensis</name>
    <dbReference type="NCBI Taxonomy" id="568844"/>
    <lineage>
        <taxon>Bacteria</taxon>
        <taxon>Bacillati</taxon>
        <taxon>Actinomycetota</taxon>
        <taxon>Actinomycetes</taxon>
        <taxon>Streptosporangiales</taxon>
        <taxon>Streptosporangiaceae</taxon>
        <taxon>Microbispora</taxon>
    </lineage>
</organism>
<dbReference type="AlphaFoldDB" id="A0A544XRH5"/>
<comment type="caution">
    <text evidence="1">The sequence shown here is derived from an EMBL/GenBank/DDBJ whole genome shotgun (WGS) entry which is preliminary data.</text>
</comment>
<evidence type="ECO:0000313" key="2">
    <source>
        <dbReference type="Proteomes" id="UP000316541"/>
    </source>
</evidence>
<reference evidence="1 2" key="1">
    <citation type="submission" date="2019-07" db="EMBL/GenBank/DDBJ databases">
        <title>Microbispora hainanensis DSM 45428.</title>
        <authorList>
            <person name="Thawai C."/>
        </authorList>
    </citation>
    <scope>NUCLEOTIDE SEQUENCE [LARGE SCALE GENOMIC DNA]</scope>
    <source>
        <strain evidence="1 2">DSM 45428</strain>
    </source>
</reference>
<accession>A0A544XRH5</accession>
<gene>
    <name evidence="1" type="ORF">FLX08_39440</name>
</gene>
<protein>
    <submittedName>
        <fullName evidence="1">Uncharacterized protein</fullName>
    </submittedName>
</protein>
<dbReference type="RefSeq" id="WP_142625363.1">
    <property type="nucleotide sequence ID" value="NZ_VIRM01000104.1"/>
</dbReference>
<proteinExistence type="predicted"/>
<dbReference type="EMBL" id="VIRM01000104">
    <property type="protein sequence ID" value="TQS07091.1"/>
    <property type="molecule type" value="Genomic_DNA"/>
</dbReference>
<name>A0A544XRH5_9ACTN</name>
<evidence type="ECO:0000313" key="1">
    <source>
        <dbReference type="EMBL" id="TQS07091.1"/>
    </source>
</evidence>
<dbReference type="Proteomes" id="UP000316541">
    <property type="component" value="Unassembled WGS sequence"/>
</dbReference>